<dbReference type="Proteomes" id="UP000598360">
    <property type="component" value="Unassembled WGS sequence"/>
</dbReference>
<dbReference type="InterPro" id="IPR028359">
    <property type="entry name" value="UDP_ManNAc/GlcNAc_DH"/>
</dbReference>
<dbReference type="PIRSF" id="PIRSF000124">
    <property type="entry name" value="UDPglc_GDPman_dh"/>
    <property type="match status" value="1"/>
</dbReference>
<dbReference type="PANTHER" id="PTHR43491:SF1">
    <property type="entry name" value="UDP-N-ACETYL-D-MANNOSAMINE DEHYDROGENASE"/>
    <property type="match status" value="1"/>
</dbReference>
<evidence type="ECO:0000259" key="4">
    <source>
        <dbReference type="SMART" id="SM00984"/>
    </source>
</evidence>
<evidence type="ECO:0000313" key="5">
    <source>
        <dbReference type="EMBL" id="MBE9376496.1"/>
    </source>
</evidence>
<dbReference type="Gene3D" id="3.40.50.720">
    <property type="entry name" value="NAD(P)-binding Rossmann-like Domain"/>
    <property type="match status" value="2"/>
</dbReference>
<dbReference type="InterPro" id="IPR017476">
    <property type="entry name" value="UDP-Glc/GDP-Man"/>
</dbReference>
<comment type="similarity">
    <text evidence="3">Belongs to the UDP-glucose/GDP-mannose dehydrogenase family.</text>
</comment>
<gene>
    <name evidence="5" type="ORF">IQ251_18760</name>
</gene>
<name>A0A929BEC2_9PSEU</name>
<dbReference type="PANTHER" id="PTHR43491">
    <property type="entry name" value="UDP-N-ACETYL-D-MANNOSAMINE DEHYDROGENASE"/>
    <property type="match status" value="1"/>
</dbReference>
<sequence length="424" mass="46042">MSTSAGGGKLVVVGQGYVGLPLAVRAAECGRRVVGVDSDRVRVWNLQDGQSYVDDVDSARLKAVLESGNLIPTDDYDDAAEFDTAVITVPTPLRDSAPDLTHVHAAVAELGARLRPGALVVLESTTYPGTTAELVAPVLEQHSGLRAGADFHVGYSPERIDPGNRRWNLVNTPKVISALHPESRSVVREFYAGLVDEVVEVSSPREAELAKLLENTFRHVNIALVNEMAVFAHRLGIDIWEAIDAASSKPFGFMRFSPGPGVGGHCLPVDPGYLSWAVRRGLGQEFRFVELADDVNARMPEHVLHRLAEGLRERGKPLRSAKVMVLGIAYKPNTADVRESPALRLLHLLGDAGAAPVVVDARAEPHRCPPETKFVGLSRESARDVDAAVLITDHDDVDYDLVLEEVPWLLDTRNRLRGANVQTL</sequence>
<reference evidence="5" key="1">
    <citation type="submission" date="2020-10" db="EMBL/GenBank/DDBJ databases">
        <title>Diversity and distribution of actinomycetes associated with coral in the coast of Hainan.</title>
        <authorList>
            <person name="Li F."/>
        </authorList>
    </citation>
    <scope>NUCLEOTIDE SEQUENCE</scope>
    <source>
        <strain evidence="5">HNM0983</strain>
    </source>
</reference>
<dbReference type="SMART" id="SM00984">
    <property type="entry name" value="UDPG_MGDP_dh_C"/>
    <property type="match status" value="1"/>
</dbReference>
<dbReference type="InterPro" id="IPR008927">
    <property type="entry name" value="6-PGluconate_DH-like_C_sf"/>
</dbReference>
<dbReference type="GO" id="GO:0016616">
    <property type="term" value="F:oxidoreductase activity, acting on the CH-OH group of donors, NAD or NADP as acceptor"/>
    <property type="evidence" value="ECO:0007669"/>
    <property type="project" value="InterPro"/>
</dbReference>
<dbReference type="InterPro" id="IPR001732">
    <property type="entry name" value="UDP-Glc/GDP-Man_DH_N"/>
</dbReference>
<dbReference type="Pfam" id="PF00984">
    <property type="entry name" value="UDPG_MGDP_dh"/>
    <property type="match status" value="1"/>
</dbReference>
<evidence type="ECO:0000256" key="2">
    <source>
        <dbReference type="ARBA" id="ARBA00023027"/>
    </source>
</evidence>
<dbReference type="InterPro" id="IPR014026">
    <property type="entry name" value="UDP-Glc/GDP-Man_DH_dimer"/>
</dbReference>
<dbReference type="AlphaFoldDB" id="A0A929BEC2"/>
<dbReference type="SUPFAM" id="SSF51735">
    <property type="entry name" value="NAD(P)-binding Rossmann-fold domains"/>
    <property type="match status" value="1"/>
</dbReference>
<dbReference type="GO" id="GO:0051287">
    <property type="term" value="F:NAD binding"/>
    <property type="evidence" value="ECO:0007669"/>
    <property type="project" value="InterPro"/>
</dbReference>
<dbReference type="PIRSF" id="PIRSF500136">
    <property type="entry name" value="UDP_ManNAc_DH"/>
    <property type="match status" value="1"/>
</dbReference>
<dbReference type="NCBIfam" id="TIGR03026">
    <property type="entry name" value="NDP-sugDHase"/>
    <property type="match status" value="1"/>
</dbReference>
<proteinExistence type="inferred from homology"/>
<evidence type="ECO:0000256" key="3">
    <source>
        <dbReference type="PIRNR" id="PIRNR000124"/>
    </source>
</evidence>
<dbReference type="GO" id="GO:0000271">
    <property type="term" value="P:polysaccharide biosynthetic process"/>
    <property type="evidence" value="ECO:0007669"/>
    <property type="project" value="InterPro"/>
</dbReference>
<comment type="caution">
    <text evidence="5">The sequence shown here is derived from an EMBL/GenBank/DDBJ whole genome shotgun (WGS) entry which is preliminary data.</text>
</comment>
<keyword evidence="1" id="KW-0560">Oxidoreductase</keyword>
<feature type="domain" description="UDP-glucose/GDP-mannose dehydrogenase C-terminal" evidence="4">
    <location>
        <begin position="324"/>
        <end position="418"/>
    </location>
</feature>
<dbReference type="InterPro" id="IPR036291">
    <property type="entry name" value="NAD(P)-bd_dom_sf"/>
</dbReference>
<organism evidence="5 6">
    <name type="scientific">Saccharopolyspora montiporae</name>
    <dbReference type="NCBI Taxonomy" id="2781240"/>
    <lineage>
        <taxon>Bacteria</taxon>
        <taxon>Bacillati</taxon>
        <taxon>Actinomycetota</taxon>
        <taxon>Actinomycetes</taxon>
        <taxon>Pseudonocardiales</taxon>
        <taxon>Pseudonocardiaceae</taxon>
        <taxon>Saccharopolyspora</taxon>
    </lineage>
</organism>
<keyword evidence="2" id="KW-0520">NAD</keyword>
<dbReference type="InterPro" id="IPR036220">
    <property type="entry name" value="UDP-Glc/GDP-Man_DH_C_sf"/>
</dbReference>
<keyword evidence="6" id="KW-1185">Reference proteome</keyword>
<dbReference type="SUPFAM" id="SSF52413">
    <property type="entry name" value="UDP-glucose/GDP-mannose dehydrogenase C-terminal domain"/>
    <property type="match status" value="1"/>
</dbReference>
<dbReference type="Pfam" id="PF03720">
    <property type="entry name" value="UDPG_MGDP_dh_C"/>
    <property type="match status" value="1"/>
</dbReference>
<dbReference type="SUPFAM" id="SSF48179">
    <property type="entry name" value="6-phosphogluconate dehydrogenase C-terminal domain-like"/>
    <property type="match status" value="1"/>
</dbReference>
<dbReference type="EMBL" id="JADEYC010000043">
    <property type="protein sequence ID" value="MBE9376496.1"/>
    <property type="molecule type" value="Genomic_DNA"/>
</dbReference>
<accession>A0A929BEC2</accession>
<dbReference type="InterPro" id="IPR014027">
    <property type="entry name" value="UDP-Glc/GDP-Man_DH_C"/>
</dbReference>
<dbReference type="Pfam" id="PF03721">
    <property type="entry name" value="UDPG_MGDP_dh_N"/>
    <property type="match status" value="1"/>
</dbReference>
<protein>
    <submittedName>
        <fullName evidence="5">Nucleotide sugar dehydrogenase</fullName>
    </submittedName>
</protein>
<evidence type="ECO:0000313" key="6">
    <source>
        <dbReference type="Proteomes" id="UP000598360"/>
    </source>
</evidence>
<evidence type="ECO:0000256" key="1">
    <source>
        <dbReference type="ARBA" id="ARBA00023002"/>
    </source>
</evidence>
<dbReference type="RefSeq" id="WP_193930223.1">
    <property type="nucleotide sequence ID" value="NZ_JADEYC010000043.1"/>
</dbReference>
<dbReference type="GO" id="GO:0016628">
    <property type="term" value="F:oxidoreductase activity, acting on the CH-CH group of donors, NAD or NADP as acceptor"/>
    <property type="evidence" value="ECO:0007669"/>
    <property type="project" value="InterPro"/>
</dbReference>